<feature type="transmembrane region" description="Helical" evidence="1">
    <location>
        <begin position="46"/>
        <end position="62"/>
    </location>
</feature>
<name>A0A6J5QJN7_9CAUD</name>
<keyword evidence="1" id="KW-0472">Membrane</keyword>
<keyword evidence="1" id="KW-0812">Transmembrane</keyword>
<protein>
    <submittedName>
        <fullName evidence="2">Uncharacterized protein</fullName>
    </submittedName>
</protein>
<organism evidence="2">
    <name type="scientific">uncultured Caudovirales phage</name>
    <dbReference type="NCBI Taxonomy" id="2100421"/>
    <lineage>
        <taxon>Viruses</taxon>
        <taxon>Duplodnaviria</taxon>
        <taxon>Heunggongvirae</taxon>
        <taxon>Uroviricota</taxon>
        <taxon>Caudoviricetes</taxon>
        <taxon>Peduoviridae</taxon>
        <taxon>Maltschvirus</taxon>
        <taxon>Maltschvirus maltsch</taxon>
    </lineage>
</organism>
<gene>
    <name evidence="2" type="ORF">UFOVP1122_38</name>
</gene>
<evidence type="ECO:0000313" key="2">
    <source>
        <dbReference type="EMBL" id="CAB4184850.1"/>
    </source>
</evidence>
<sequence length="71" mass="7658">MDWFKSIFNVLLLAVLVCAAWSATIHLMHLPNVEASNVAWAREQTGTLIGGLLGLLTGWAAAKNDRTPPNA</sequence>
<proteinExistence type="predicted"/>
<reference evidence="2" key="1">
    <citation type="submission" date="2020-05" db="EMBL/GenBank/DDBJ databases">
        <authorList>
            <person name="Chiriac C."/>
            <person name="Salcher M."/>
            <person name="Ghai R."/>
            <person name="Kavagutti S V."/>
        </authorList>
    </citation>
    <scope>NUCLEOTIDE SEQUENCE</scope>
</reference>
<keyword evidence="1" id="KW-1133">Transmembrane helix</keyword>
<evidence type="ECO:0000256" key="1">
    <source>
        <dbReference type="SAM" id="Phobius"/>
    </source>
</evidence>
<accession>A0A6J5QJN7</accession>
<dbReference type="EMBL" id="LR797061">
    <property type="protein sequence ID" value="CAB4184850.1"/>
    <property type="molecule type" value="Genomic_DNA"/>
</dbReference>